<gene>
    <name evidence="2" type="ORF">AWH51_03720</name>
</gene>
<dbReference type="PANTHER" id="PTHR43135">
    <property type="entry name" value="ALPHA-D-RIBOSE 1-METHYLPHOSPHONATE 5-TRIPHOSPHATE DIPHOSPHATASE"/>
    <property type="match status" value="1"/>
</dbReference>
<dbReference type="STRING" id="31965.AWH51_03720"/>
<sequence>MSRETVLRNARIVLDDEVLHGSVLIRDGLVADISPGTAGAAGGTGDDLDGDLLIPGLVELHTDHLESHAQPRPGTRWDPVPAVLAHDAQLSGAGVTTVFDAIRIGTLEGRDDATHLSLSLAEAIEHAGTAGLLRAEHLIHLRCEVAAPDTAAEFREFDRIASVRLASLMDHTPGQRQYADVEAFTKYMVGRGRVSAAGIGALMEELQAVAAEHSTPNRVAIAELATARGVTLAAHDDATVAHVEESAALGVRISEFPTTVVAARAAREHGQLIVMGAPNIVRGGSQSGNVAATELLALGLLDVLSSDYVPASPLQAVVQLDADGILPLTRGVRLVSGDPARAVGLDDRGAIRVGARADLVRVHRHVTPASERHPGGRTVPVVRSVFLRGARVS</sequence>
<accession>A0A154V4H3</accession>
<dbReference type="RefSeq" id="WP_063070433.1">
    <property type="nucleotide sequence ID" value="NZ_LQXA01000008.1"/>
</dbReference>
<dbReference type="SUPFAM" id="SSF51556">
    <property type="entry name" value="Metallo-dependent hydrolases"/>
    <property type="match status" value="1"/>
</dbReference>
<dbReference type="PIRSF" id="PIRSF038971">
    <property type="entry name" value="PhnM"/>
    <property type="match status" value="1"/>
</dbReference>
<feature type="domain" description="Amidohydrolase 3" evidence="1">
    <location>
        <begin position="198"/>
        <end position="360"/>
    </location>
</feature>
<dbReference type="InterPro" id="IPR013108">
    <property type="entry name" value="Amidohydro_3"/>
</dbReference>
<dbReference type="GO" id="GO:0016810">
    <property type="term" value="F:hydrolase activity, acting on carbon-nitrogen (but not peptide) bonds"/>
    <property type="evidence" value="ECO:0007669"/>
    <property type="project" value="InterPro"/>
</dbReference>
<evidence type="ECO:0000313" key="2">
    <source>
        <dbReference type="EMBL" id="KZC96270.1"/>
    </source>
</evidence>
<reference evidence="2 3" key="1">
    <citation type="submission" date="2016-01" db="EMBL/GenBank/DDBJ databases">
        <title>Draft genome sequence of Clavibacter michiganensis subsp. tessellarius DOAB 609.</title>
        <authorList>
            <person name="Tambong J.T."/>
        </authorList>
    </citation>
    <scope>NUCLEOTIDE SEQUENCE [LARGE SCALE GENOMIC DNA]</scope>
    <source>
        <strain evidence="2 3">DOAB 609</strain>
    </source>
</reference>
<dbReference type="OrthoDB" id="3189065at2"/>
<proteinExistence type="predicted"/>
<dbReference type="InterPro" id="IPR051781">
    <property type="entry name" value="Metallo-dep_Hydrolase"/>
</dbReference>
<dbReference type="EMBL" id="LQXA01000008">
    <property type="protein sequence ID" value="KZC96270.1"/>
    <property type="molecule type" value="Genomic_DNA"/>
</dbReference>
<dbReference type="GO" id="GO:0019700">
    <property type="term" value="P:organic phosphonate catabolic process"/>
    <property type="evidence" value="ECO:0007669"/>
    <property type="project" value="InterPro"/>
</dbReference>
<protein>
    <submittedName>
        <fullName evidence="2">Alpha-D-ribose 1-methylphosphonate 5-triphosphate diphosphatase</fullName>
    </submittedName>
</protein>
<dbReference type="SUPFAM" id="SSF51338">
    <property type="entry name" value="Composite domain of metallo-dependent hydrolases"/>
    <property type="match status" value="1"/>
</dbReference>
<dbReference type="AlphaFoldDB" id="A0A154V4H3"/>
<dbReference type="Gene3D" id="3.20.20.140">
    <property type="entry name" value="Metal-dependent hydrolases"/>
    <property type="match status" value="1"/>
</dbReference>
<evidence type="ECO:0000313" key="3">
    <source>
        <dbReference type="Proteomes" id="UP000076218"/>
    </source>
</evidence>
<dbReference type="Pfam" id="PF07969">
    <property type="entry name" value="Amidohydro_3"/>
    <property type="match status" value="1"/>
</dbReference>
<organism evidence="2 3">
    <name type="scientific">Clavibacter tessellarius</name>
    <dbReference type="NCBI Taxonomy" id="31965"/>
    <lineage>
        <taxon>Bacteria</taxon>
        <taxon>Bacillati</taxon>
        <taxon>Actinomycetota</taxon>
        <taxon>Actinomycetes</taxon>
        <taxon>Micrococcales</taxon>
        <taxon>Microbacteriaceae</taxon>
        <taxon>Clavibacter</taxon>
    </lineage>
</organism>
<comment type="caution">
    <text evidence="2">The sequence shown here is derived from an EMBL/GenBank/DDBJ whole genome shotgun (WGS) entry which is preliminary data.</text>
</comment>
<evidence type="ECO:0000259" key="1">
    <source>
        <dbReference type="Pfam" id="PF07969"/>
    </source>
</evidence>
<dbReference type="Proteomes" id="UP000076218">
    <property type="component" value="Unassembled WGS sequence"/>
</dbReference>
<dbReference type="PANTHER" id="PTHR43135:SF3">
    <property type="entry name" value="ALPHA-D-RIBOSE 1-METHYLPHOSPHONATE 5-TRIPHOSPHATE DIPHOSPHATASE"/>
    <property type="match status" value="1"/>
</dbReference>
<dbReference type="NCBIfam" id="TIGR02318">
    <property type="entry name" value="phosphono_phnM"/>
    <property type="match status" value="1"/>
</dbReference>
<dbReference type="InterPro" id="IPR011059">
    <property type="entry name" value="Metal-dep_hydrolase_composite"/>
</dbReference>
<dbReference type="InterPro" id="IPR032466">
    <property type="entry name" value="Metal_Hydrolase"/>
</dbReference>
<dbReference type="NCBIfam" id="NF011990">
    <property type="entry name" value="PRK15446.2-6"/>
    <property type="match status" value="1"/>
</dbReference>
<name>A0A154V4H3_9MICO</name>
<dbReference type="InterPro" id="IPR012696">
    <property type="entry name" value="PhnM"/>
</dbReference>
<dbReference type="NCBIfam" id="NF011984">
    <property type="entry name" value="PRK15446.1-5"/>
    <property type="match status" value="1"/>
</dbReference>